<dbReference type="EMBL" id="KK103128">
    <property type="protein sequence ID" value="KIY96170.1"/>
    <property type="molecule type" value="Genomic_DNA"/>
</dbReference>
<dbReference type="GO" id="GO:0005829">
    <property type="term" value="C:cytosol"/>
    <property type="evidence" value="ECO:0007669"/>
    <property type="project" value="TreeGrafter"/>
</dbReference>
<dbReference type="AlphaFoldDB" id="A0A0D2MN66"/>
<dbReference type="PANTHER" id="PTHR10457">
    <property type="entry name" value="MEVALONATE KINASE/GALACTOKINASE"/>
    <property type="match status" value="1"/>
</dbReference>
<dbReference type="PANTHER" id="PTHR10457:SF35">
    <property type="entry name" value="L-ARABINOKINASE"/>
    <property type="match status" value="1"/>
</dbReference>
<dbReference type="Gene3D" id="3.30.70.890">
    <property type="entry name" value="GHMP kinase, C-terminal domain"/>
    <property type="match status" value="1"/>
</dbReference>
<organism evidence="4 5">
    <name type="scientific">Monoraphidium neglectum</name>
    <dbReference type="NCBI Taxonomy" id="145388"/>
    <lineage>
        <taxon>Eukaryota</taxon>
        <taxon>Viridiplantae</taxon>
        <taxon>Chlorophyta</taxon>
        <taxon>core chlorophytes</taxon>
        <taxon>Chlorophyceae</taxon>
        <taxon>CS clade</taxon>
        <taxon>Sphaeropleales</taxon>
        <taxon>Selenastraceae</taxon>
        <taxon>Monoraphidium</taxon>
    </lineage>
</organism>
<dbReference type="OrthoDB" id="1684102at2759"/>
<evidence type="ECO:0000256" key="1">
    <source>
        <dbReference type="ARBA" id="ARBA00022741"/>
    </source>
</evidence>
<dbReference type="Proteomes" id="UP000054498">
    <property type="component" value="Unassembled WGS sequence"/>
</dbReference>
<evidence type="ECO:0000256" key="3">
    <source>
        <dbReference type="SAM" id="MobiDB-lite"/>
    </source>
</evidence>
<dbReference type="STRING" id="145388.A0A0D2MN66"/>
<dbReference type="GO" id="GO:0004335">
    <property type="term" value="F:galactokinase activity"/>
    <property type="evidence" value="ECO:0007669"/>
    <property type="project" value="TreeGrafter"/>
</dbReference>
<dbReference type="InterPro" id="IPR036554">
    <property type="entry name" value="GHMP_kinase_C_sf"/>
</dbReference>
<dbReference type="SUPFAM" id="SSF55060">
    <property type="entry name" value="GHMP Kinase, C-terminal domain"/>
    <property type="match status" value="1"/>
</dbReference>
<dbReference type="KEGG" id="mng:MNEG_11794"/>
<keyword evidence="1" id="KW-0547">Nucleotide-binding</keyword>
<name>A0A0D2MN66_9CHLO</name>
<dbReference type="RefSeq" id="XP_013895190.1">
    <property type="nucleotide sequence ID" value="XM_014039736.1"/>
</dbReference>
<protein>
    <submittedName>
        <fullName evidence="4">Uncharacterized protein</fullName>
    </submittedName>
</protein>
<keyword evidence="2" id="KW-0067">ATP-binding</keyword>
<dbReference type="GO" id="GO:0005524">
    <property type="term" value="F:ATP binding"/>
    <property type="evidence" value="ECO:0007669"/>
    <property type="project" value="UniProtKB-KW"/>
</dbReference>
<gene>
    <name evidence="4" type="ORF">MNEG_11794</name>
</gene>
<proteinExistence type="predicted"/>
<feature type="region of interest" description="Disordered" evidence="3">
    <location>
        <begin position="38"/>
        <end position="57"/>
    </location>
</feature>
<accession>A0A0D2MN66</accession>
<dbReference type="GeneID" id="25729092"/>
<reference evidence="4 5" key="1">
    <citation type="journal article" date="2013" name="BMC Genomics">
        <title>Reconstruction of the lipid metabolism for the microalga Monoraphidium neglectum from its genome sequence reveals characteristics suitable for biofuel production.</title>
        <authorList>
            <person name="Bogen C."/>
            <person name="Al-Dilaimi A."/>
            <person name="Albersmeier A."/>
            <person name="Wichmann J."/>
            <person name="Grundmann M."/>
            <person name="Rupp O."/>
            <person name="Lauersen K.J."/>
            <person name="Blifernez-Klassen O."/>
            <person name="Kalinowski J."/>
            <person name="Goesmann A."/>
            <person name="Mussgnug J.H."/>
            <person name="Kruse O."/>
        </authorList>
    </citation>
    <scope>NUCLEOTIDE SEQUENCE [LARGE SCALE GENOMIC DNA]</scope>
    <source>
        <strain evidence="4 5">SAG 48.87</strain>
    </source>
</reference>
<evidence type="ECO:0000313" key="5">
    <source>
        <dbReference type="Proteomes" id="UP000054498"/>
    </source>
</evidence>
<sequence>MTSLAAAADAAPGSPTAAAAAAAAAAAVPRAARALLLGGSDSSSAGSKDEGGGGGGPYLVAVPPSLFKEVFEGRLPEAIGGREFLERWGGHGDDVTRVDPEARYAVRTPTGHPIHEHARVAQFKALLDARDQANDAAASAKLALARAAAPENGGGGADGGSDGRGKGESAGEGTGAGVAKVADAALPGPLELLGELMYQSHSSYGACGLGSDGTNRLVNLVRNHVAEAQAAGRPAALMGAKITGGGSGGVVCVLGLAGGAGEAAVAAVAAAYARETGHVPAVFAGSSVGACRLGALRLRRRGGGGAAAAP</sequence>
<dbReference type="GO" id="GO:0006012">
    <property type="term" value="P:galactose metabolic process"/>
    <property type="evidence" value="ECO:0007669"/>
    <property type="project" value="TreeGrafter"/>
</dbReference>
<keyword evidence="5" id="KW-1185">Reference proteome</keyword>
<feature type="region of interest" description="Disordered" evidence="3">
    <location>
        <begin position="147"/>
        <end position="174"/>
    </location>
</feature>
<evidence type="ECO:0000313" key="4">
    <source>
        <dbReference type="EMBL" id="KIY96170.1"/>
    </source>
</evidence>
<evidence type="ECO:0000256" key="2">
    <source>
        <dbReference type="ARBA" id="ARBA00022840"/>
    </source>
</evidence>